<sequence length="456" mass="51386">MNRNIGFTNISDAATDFGNVVHKTPLGVLHPAFVDDIAETLELVSIMGPITRIKVAAAGYQHCVRGQAQVDKGIIISMRSSLLYETRVFPGENPPYVDVYGGESWINLLNETLKYGLAPKSWTDYLHLTIGGTLSNSGISEQAFSPWPPNQFGIREWGPLQCSSGRAGQFGIISKARIILEPAPHKVKLIRALYSNFTKFSQDQELLITSQKTFDYIEGMVVKNSSDEAPLFRLEVTKNFNNSDDPKVVKAEIDRLSSNLSYTPSTLTITESTYVEFLERVYTAELFLRSIGLWEGGAVAHPWLELLVPKSKIQIFASQVFYNIVTDTNTGPILVYPFNKAKWDNKTSLVFPDEDIFYLTSFLPRANLSSNGTDGLDFMFKQRQKILDFCESAGIGEKQYFPFYETPEEYKSKHYSEEQWKLLSQRKLMYDTSCTLAPGHNIFTFETCPGLTGLDW</sequence>
<dbReference type="InterPro" id="IPR016169">
    <property type="entry name" value="FAD-bd_PCMH_sub2"/>
</dbReference>
<dbReference type="InterPro" id="IPR016170">
    <property type="entry name" value="Cytok_DH_C_sf"/>
</dbReference>
<dbReference type="PANTHER" id="PTHR13878:SF53">
    <property type="entry name" value="CYTOKININ DEHYDROGENASE 6"/>
    <property type="match status" value="1"/>
</dbReference>
<feature type="domain" description="Cytokinin dehydrogenase 1 FAD/cytokinin binding" evidence="6">
    <location>
        <begin position="184"/>
        <end position="225"/>
    </location>
</feature>
<dbReference type="EMBL" id="NQVE01000015">
    <property type="protein sequence ID" value="RAL53848.1"/>
    <property type="molecule type" value="Genomic_DNA"/>
</dbReference>
<dbReference type="InterPro" id="IPR016167">
    <property type="entry name" value="FAD-bd_PCMH_sub1"/>
</dbReference>
<dbReference type="InterPro" id="IPR016164">
    <property type="entry name" value="FAD-linked_Oxase-like_C"/>
</dbReference>
<dbReference type="Gene3D" id="3.30.43.10">
    <property type="entry name" value="Uridine Diphospho-n-acetylenolpyruvylglucosamine Reductase, domain 2"/>
    <property type="match status" value="1"/>
</dbReference>
<accession>A0A328EB06</accession>
<comment type="cofactor">
    <cofactor evidence="1">
        <name>FAD</name>
        <dbReference type="ChEBI" id="CHEBI:57692"/>
    </cofactor>
</comment>
<dbReference type="InterPro" id="IPR015345">
    <property type="entry name" value="Cytokinin_DH_FAD/cytokin-bd"/>
</dbReference>
<dbReference type="PANTHER" id="PTHR13878">
    <property type="entry name" value="GULONOLACTONE OXIDASE"/>
    <property type="match status" value="1"/>
</dbReference>
<organism evidence="7 8">
    <name type="scientific">Cuscuta australis</name>
    <dbReference type="NCBI Taxonomy" id="267555"/>
    <lineage>
        <taxon>Eukaryota</taxon>
        <taxon>Viridiplantae</taxon>
        <taxon>Streptophyta</taxon>
        <taxon>Embryophyta</taxon>
        <taxon>Tracheophyta</taxon>
        <taxon>Spermatophyta</taxon>
        <taxon>Magnoliopsida</taxon>
        <taxon>eudicotyledons</taxon>
        <taxon>Gunneridae</taxon>
        <taxon>Pentapetalae</taxon>
        <taxon>asterids</taxon>
        <taxon>lamiids</taxon>
        <taxon>Solanales</taxon>
        <taxon>Convolvulaceae</taxon>
        <taxon>Cuscuteae</taxon>
        <taxon>Cuscuta</taxon>
        <taxon>Cuscuta subgen. Grammica</taxon>
        <taxon>Cuscuta sect. Cleistogrammica</taxon>
    </lineage>
</organism>
<evidence type="ECO:0000256" key="1">
    <source>
        <dbReference type="ARBA" id="ARBA00001974"/>
    </source>
</evidence>
<evidence type="ECO:0000256" key="5">
    <source>
        <dbReference type="ARBA" id="ARBA00023002"/>
    </source>
</evidence>
<protein>
    <recommendedName>
        <fullName evidence="6">Cytokinin dehydrogenase 1 FAD/cytokinin binding domain-containing protein</fullName>
    </recommendedName>
</protein>
<comment type="similarity">
    <text evidence="2">Belongs to the oxygen-dependent FAD-linked oxidoreductase family.</text>
</comment>
<dbReference type="Gene3D" id="3.40.462.10">
    <property type="entry name" value="FAD-linked oxidases, C-terminal domain"/>
    <property type="match status" value="1"/>
</dbReference>
<dbReference type="Proteomes" id="UP000249390">
    <property type="component" value="Unassembled WGS sequence"/>
</dbReference>
<feature type="domain" description="Cytokinin dehydrogenase 1 FAD/cytokinin binding" evidence="6">
    <location>
        <begin position="226"/>
        <end position="443"/>
    </location>
</feature>
<keyword evidence="3" id="KW-0285">Flavoprotein</keyword>
<reference evidence="7 8" key="1">
    <citation type="submission" date="2018-06" db="EMBL/GenBank/DDBJ databases">
        <title>The Genome of Cuscuta australis (Dodder) Provides Insight into the Evolution of Plant Parasitism.</title>
        <authorList>
            <person name="Liu H."/>
        </authorList>
    </citation>
    <scope>NUCLEOTIDE SEQUENCE [LARGE SCALE GENOMIC DNA]</scope>
    <source>
        <strain evidence="8">cv. Yunnan</strain>
        <tissue evidence="7">Vines</tissue>
    </source>
</reference>
<gene>
    <name evidence="7" type="ORF">DM860_004319</name>
</gene>
<dbReference type="SUPFAM" id="SSF55103">
    <property type="entry name" value="FAD-linked oxidases, C-terminal domain"/>
    <property type="match status" value="1"/>
</dbReference>
<dbReference type="GO" id="GO:0019139">
    <property type="term" value="F:cytokinin dehydrogenase activity"/>
    <property type="evidence" value="ECO:0007669"/>
    <property type="project" value="InterPro"/>
</dbReference>
<comment type="caution">
    <text evidence="7">The sequence shown here is derived from an EMBL/GenBank/DDBJ whole genome shotgun (WGS) entry which is preliminary data.</text>
</comment>
<dbReference type="InterPro" id="IPR036318">
    <property type="entry name" value="FAD-bd_PCMH-like_sf"/>
</dbReference>
<evidence type="ECO:0000256" key="4">
    <source>
        <dbReference type="ARBA" id="ARBA00022827"/>
    </source>
</evidence>
<name>A0A328EB06_9ASTE</name>
<evidence type="ECO:0000313" key="8">
    <source>
        <dbReference type="Proteomes" id="UP000249390"/>
    </source>
</evidence>
<dbReference type="Gene3D" id="3.30.465.10">
    <property type="match status" value="1"/>
</dbReference>
<keyword evidence="8" id="KW-1185">Reference proteome</keyword>
<evidence type="ECO:0000256" key="3">
    <source>
        <dbReference type="ARBA" id="ARBA00022630"/>
    </source>
</evidence>
<dbReference type="SUPFAM" id="SSF56176">
    <property type="entry name" value="FAD-binding/transporter-associated domain-like"/>
    <property type="match status" value="1"/>
</dbReference>
<evidence type="ECO:0000256" key="2">
    <source>
        <dbReference type="ARBA" id="ARBA00005466"/>
    </source>
</evidence>
<dbReference type="InterPro" id="IPR050432">
    <property type="entry name" value="FAD-linked_Oxidoreductases_BP"/>
</dbReference>
<dbReference type="Pfam" id="PF09265">
    <property type="entry name" value="Cytokin-bind"/>
    <property type="match status" value="2"/>
</dbReference>
<evidence type="ECO:0000313" key="7">
    <source>
        <dbReference type="EMBL" id="RAL53848.1"/>
    </source>
</evidence>
<proteinExistence type="inferred from homology"/>
<evidence type="ECO:0000259" key="6">
    <source>
        <dbReference type="Pfam" id="PF09265"/>
    </source>
</evidence>
<dbReference type="GO" id="GO:0050660">
    <property type="term" value="F:flavin adenine dinucleotide binding"/>
    <property type="evidence" value="ECO:0007669"/>
    <property type="project" value="InterPro"/>
</dbReference>
<keyword evidence="5" id="KW-0560">Oxidoreductase</keyword>
<keyword evidence="4" id="KW-0274">FAD</keyword>
<dbReference type="GO" id="GO:0009690">
    <property type="term" value="P:cytokinin metabolic process"/>
    <property type="evidence" value="ECO:0007669"/>
    <property type="project" value="InterPro"/>
</dbReference>
<dbReference type="AlphaFoldDB" id="A0A328EB06"/>